<evidence type="ECO:0000313" key="3">
    <source>
        <dbReference type="EMBL" id="SHE95279.1"/>
    </source>
</evidence>
<dbReference type="STRING" id="2017.SAMN05444320_10270"/>
<dbReference type="RefSeq" id="WP_073480395.1">
    <property type="nucleotide sequence ID" value="NZ_FQVN01000002.1"/>
</dbReference>
<accession>A0A1M4XP45</accession>
<protein>
    <recommendedName>
        <fullName evidence="2">DUF397 domain-containing protein</fullName>
    </recommendedName>
</protein>
<feature type="region of interest" description="Disordered" evidence="1">
    <location>
        <begin position="1"/>
        <end position="23"/>
    </location>
</feature>
<name>A0A1M4XP45_STRHI</name>
<gene>
    <name evidence="3" type="ORF">SAMN05444320_10270</name>
</gene>
<reference evidence="3 4" key="1">
    <citation type="submission" date="2016-11" db="EMBL/GenBank/DDBJ databases">
        <authorList>
            <person name="Jaros S."/>
            <person name="Januszkiewicz K."/>
            <person name="Wedrychowicz H."/>
        </authorList>
    </citation>
    <scope>NUCLEOTIDE SEQUENCE [LARGE SCALE GENOMIC DNA]</scope>
    <source>
        <strain evidence="3 4">DSM 44523</strain>
    </source>
</reference>
<sequence length="69" mass="6999">MRTADLSHAKWRKSSRSNGGGGACVEIAATKSVAGIRDSKDPAGPALVVTSTAFAALVDAVKTGRLDLS</sequence>
<evidence type="ECO:0000259" key="2">
    <source>
        <dbReference type="Pfam" id="PF04149"/>
    </source>
</evidence>
<dbReference type="EMBL" id="FQVN01000002">
    <property type="protein sequence ID" value="SHE95279.1"/>
    <property type="molecule type" value="Genomic_DNA"/>
</dbReference>
<evidence type="ECO:0000256" key="1">
    <source>
        <dbReference type="SAM" id="MobiDB-lite"/>
    </source>
</evidence>
<dbReference type="Proteomes" id="UP000184501">
    <property type="component" value="Unassembled WGS sequence"/>
</dbReference>
<keyword evidence="4" id="KW-1185">Reference proteome</keyword>
<dbReference type="AlphaFoldDB" id="A0A1M4XP45"/>
<organism evidence="3 4">
    <name type="scientific">Streptoalloteichus hindustanus</name>
    <dbReference type="NCBI Taxonomy" id="2017"/>
    <lineage>
        <taxon>Bacteria</taxon>
        <taxon>Bacillati</taxon>
        <taxon>Actinomycetota</taxon>
        <taxon>Actinomycetes</taxon>
        <taxon>Pseudonocardiales</taxon>
        <taxon>Pseudonocardiaceae</taxon>
        <taxon>Streptoalloteichus</taxon>
    </lineage>
</organism>
<dbReference type="OrthoDB" id="4330022at2"/>
<dbReference type="InterPro" id="IPR007278">
    <property type="entry name" value="DUF397"/>
</dbReference>
<proteinExistence type="predicted"/>
<dbReference type="Pfam" id="PF04149">
    <property type="entry name" value="DUF397"/>
    <property type="match status" value="1"/>
</dbReference>
<evidence type="ECO:0000313" key="4">
    <source>
        <dbReference type="Proteomes" id="UP000184501"/>
    </source>
</evidence>
<feature type="domain" description="DUF397" evidence="2">
    <location>
        <begin position="9"/>
        <end position="62"/>
    </location>
</feature>